<feature type="domain" description="Alkyl hydroperoxide reductase subunit C/ Thiol specific antioxidant" evidence="2">
    <location>
        <begin position="57"/>
        <end position="175"/>
    </location>
</feature>
<dbReference type="Gene3D" id="3.40.30.10">
    <property type="entry name" value="Glutaredoxin"/>
    <property type="match status" value="1"/>
</dbReference>
<keyword evidence="4" id="KW-1185">Reference proteome</keyword>
<gene>
    <name evidence="3" type="ORF">PPSIR1_14565</name>
</gene>
<dbReference type="AlphaFoldDB" id="A6GFA6"/>
<dbReference type="GO" id="GO:0016209">
    <property type="term" value="F:antioxidant activity"/>
    <property type="evidence" value="ECO:0007669"/>
    <property type="project" value="InterPro"/>
</dbReference>
<evidence type="ECO:0000313" key="3">
    <source>
        <dbReference type="EMBL" id="EDM75447.1"/>
    </source>
</evidence>
<protein>
    <recommendedName>
        <fullName evidence="2">Alkyl hydroperoxide reductase subunit C/ Thiol specific antioxidant domain-containing protein</fullName>
    </recommendedName>
</protein>
<dbReference type="InterPro" id="IPR000866">
    <property type="entry name" value="AhpC/TSA"/>
</dbReference>
<evidence type="ECO:0000313" key="4">
    <source>
        <dbReference type="Proteomes" id="UP000005801"/>
    </source>
</evidence>
<reference evidence="3 4" key="1">
    <citation type="submission" date="2007-06" db="EMBL/GenBank/DDBJ databases">
        <authorList>
            <person name="Shimkets L."/>
            <person name="Ferriera S."/>
            <person name="Johnson J."/>
            <person name="Kravitz S."/>
            <person name="Beeson K."/>
            <person name="Sutton G."/>
            <person name="Rogers Y.-H."/>
            <person name="Friedman R."/>
            <person name="Frazier M."/>
            <person name="Venter J.C."/>
        </authorList>
    </citation>
    <scope>NUCLEOTIDE SEQUENCE [LARGE SCALE GENOMIC DNA]</scope>
    <source>
        <strain evidence="3 4">SIR-1</strain>
    </source>
</reference>
<accession>A6GFA6</accession>
<evidence type="ECO:0000259" key="2">
    <source>
        <dbReference type="Pfam" id="PF00578"/>
    </source>
</evidence>
<sequence length="202" mass="20699">MVGLVLGCAPKAVDSGSEEPTRAQPAELAEVEASPCPDPSVDPRFPDALGPGDSLTEAAPGLELPTADGDLRVEELLGAGPVVLIWLGGAEHRKVIAWLEATLAALPELERRGANVLVARPLAVAGALRWAESAGVQVPVVGDTSGHLRAALGLRGEARDPVERGVWVLGPSGRVLARGLDEGTPTLEALLAVLDGTCPLEG</sequence>
<organism evidence="3 4">
    <name type="scientific">Plesiocystis pacifica SIR-1</name>
    <dbReference type="NCBI Taxonomy" id="391625"/>
    <lineage>
        <taxon>Bacteria</taxon>
        <taxon>Pseudomonadati</taxon>
        <taxon>Myxococcota</taxon>
        <taxon>Polyangia</taxon>
        <taxon>Nannocystales</taxon>
        <taxon>Nannocystaceae</taxon>
        <taxon>Plesiocystis</taxon>
    </lineage>
</organism>
<proteinExistence type="predicted"/>
<dbReference type="Pfam" id="PF00578">
    <property type="entry name" value="AhpC-TSA"/>
    <property type="match status" value="1"/>
</dbReference>
<dbReference type="InterPro" id="IPR036249">
    <property type="entry name" value="Thioredoxin-like_sf"/>
</dbReference>
<dbReference type="GO" id="GO:0016491">
    <property type="term" value="F:oxidoreductase activity"/>
    <property type="evidence" value="ECO:0007669"/>
    <property type="project" value="InterPro"/>
</dbReference>
<dbReference type="SUPFAM" id="SSF52833">
    <property type="entry name" value="Thioredoxin-like"/>
    <property type="match status" value="1"/>
</dbReference>
<comment type="caution">
    <text evidence="3">The sequence shown here is derived from an EMBL/GenBank/DDBJ whole genome shotgun (WGS) entry which is preliminary data.</text>
</comment>
<evidence type="ECO:0000256" key="1">
    <source>
        <dbReference type="SAM" id="MobiDB-lite"/>
    </source>
</evidence>
<dbReference type="Proteomes" id="UP000005801">
    <property type="component" value="Unassembled WGS sequence"/>
</dbReference>
<dbReference type="EMBL" id="ABCS01000091">
    <property type="protein sequence ID" value="EDM75447.1"/>
    <property type="molecule type" value="Genomic_DNA"/>
</dbReference>
<feature type="region of interest" description="Disordered" evidence="1">
    <location>
        <begin position="1"/>
        <end position="60"/>
    </location>
</feature>
<name>A6GFA6_9BACT</name>